<gene>
    <name evidence="4" type="ORF">H9632_18575</name>
</gene>
<keyword evidence="5" id="KW-1185">Reference proteome</keyword>
<keyword evidence="3" id="KW-0812">Transmembrane</keyword>
<keyword evidence="3" id="KW-0472">Membrane</keyword>
<comment type="subcellular location">
    <subcellularLocation>
        <location evidence="1">Cell surface</location>
    </subcellularLocation>
</comment>
<evidence type="ECO:0000256" key="3">
    <source>
        <dbReference type="SAM" id="Phobius"/>
    </source>
</evidence>
<comment type="caution">
    <text evidence="4">The sequence shown here is derived from an EMBL/GenBank/DDBJ whole genome shotgun (WGS) entry which is preliminary data.</text>
</comment>
<dbReference type="Proteomes" id="UP000600565">
    <property type="component" value="Unassembled WGS sequence"/>
</dbReference>
<protein>
    <submittedName>
        <fullName evidence="4">Type II secretion system protein</fullName>
    </submittedName>
</protein>
<reference evidence="4 5" key="1">
    <citation type="submission" date="2020-08" db="EMBL/GenBank/DDBJ databases">
        <title>A Genomic Blueprint of the Chicken Gut Microbiome.</title>
        <authorList>
            <person name="Gilroy R."/>
            <person name="Ravi A."/>
            <person name="Getino M."/>
            <person name="Pursley I."/>
            <person name="Horton D.L."/>
            <person name="Alikhan N.-F."/>
            <person name="Baker D."/>
            <person name="Gharbi K."/>
            <person name="Hall N."/>
            <person name="Watson M."/>
            <person name="Adriaenssens E.M."/>
            <person name="Foster-Nyarko E."/>
            <person name="Jarju S."/>
            <person name="Secka A."/>
            <person name="Antonio M."/>
            <person name="Oren A."/>
            <person name="Chaudhuri R."/>
            <person name="La Ragione R.M."/>
            <person name="Hildebrand F."/>
            <person name="Pallen M.J."/>
        </authorList>
    </citation>
    <scope>NUCLEOTIDE SEQUENCE [LARGE SCALE GENOMIC DNA]</scope>
    <source>
        <strain evidence="4 5">Sa1YVA6</strain>
    </source>
</reference>
<dbReference type="PROSITE" id="PS00409">
    <property type="entry name" value="PROKAR_NTER_METHYL"/>
    <property type="match status" value="1"/>
</dbReference>
<feature type="transmembrane region" description="Helical" evidence="3">
    <location>
        <begin position="12"/>
        <end position="30"/>
    </location>
</feature>
<evidence type="ECO:0000256" key="2">
    <source>
        <dbReference type="ARBA" id="ARBA00023287"/>
    </source>
</evidence>
<keyword evidence="3" id="KW-1133">Transmembrane helix</keyword>
<accession>A0ABR8XT04</accession>
<proteinExistence type="predicted"/>
<evidence type="ECO:0000256" key="1">
    <source>
        <dbReference type="ARBA" id="ARBA00004241"/>
    </source>
</evidence>
<dbReference type="RefSeq" id="WP_191705538.1">
    <property type="nucleotide sequence ID" value="NZ_JACSPW010000035.1"/>
</dbReference>
<organism evidence="4 5">
    <name type="scientific">Solibacillus merdavium</name>
    <dbReference type="NCBI Taxonomy" id="2762218"/>
    <lineage>
        <taxon>Bacteria</taxon>
        <taxon>Bacillati</taxon>
        <taxon>Bacillota</taxon>
        <taxon>Bacilli</taxon>
        <taxon>Bacillales</taxon>
        <taxon>Caryophanaceae</taxon>
        <taxon>Solibacillus</taxon>
    </lineage>
</organism>
<name>A0ABR8XT04_9BACL</name>
<keyword evidence="2" id="KW-0178">Competence</keyword>
<dbReference type="EMBL" id="JACSPW010000035">
    <property type="protein sequence ID" value="MBD8035063.1"/>
    <property type="molecule type" value="Genomic_DNA"/>
</dbReference>
<dbReference type="InterPro" id="IPR012902">
    <property type="entry name" value="N_methyl_site"/>
</dbReference>
<evidence type="ECO:0000313" key="5">
    <source>
        <dbReference type="Proteomes" id="UP000600565"/>
    </source>
</evidence>
<sequence>MTQGGLTLVETLLAVVILFFLTSTIIPLTYNMKQQIADQKLKTHAAEVAFIGALKYKRYGQSDGIQEIDQTVFHWTYDGQYVCVLFDKNGMEEEKCI</sequence>
<evidence type="ECO:0000313" key="4">
    <source>
        <dbReference type="EMBL" id="MBD8035063.1"/>
    </source>
</evidence>